<evidence type="ECO:0000313" key="5">
    <source>
        <dbReference type="Proteomes" id="UP000320239"/>
    </source>
</evidence>
<dbReference type="InterPro" id="IPR013653">
    <property type="entry name" value="GCN5-like_dom"/>
</dbReference>
<name>A0A561VRB4_ACTTI</name>
<dbReference type="InterPro" id="IPR016181">
    <property type="entry name" value="Acyl_CoA_acyltransferase"/>
</dbReference>
<sequence>MWRRPGATVVACAGLAYWDRLVMSGDPAALAGLVREVLPGLGPTYRPFGAEELVAAVVARVPELAVSSRFAWMDISTPVRPGGAGRAACPDGTGQPHWLGADEWGEVAALLDESFPDSYARPGQPGVRRWAGLRDTGGRLVAVAADAWSTREIGFLAGVTTHPEARGRGLAARLCGFAGDELLAGRERVALLADHTNTAAVAAYRKLGFSIRRVAAARQV</sequence>
<dbReference type="AlphaFoldDB" id="A0A561VRB4"/>
<evidence type="ECO:0000256" key="2">
    <source>
        <dbReference type="ARBA" id="ARBA00023315"/>
    </source>
</evidence>
<feature type="domain" description="N-acetyltransferase" evidence="3">
    <location>
        <begin position="59"/>
        <end position="220"/>
    </location>
</feature>
<dbReference type="PANTHER" id="PTHR43420">
    <property type="entry name" value="ACETYLTRANSFERASE"/>
    <property type="match status" value="1"/>
</dbReference>
<accession>A0A561VRB4</accession>
<dbReference type="SUPFAM" id="SSF55729">
    <property type="entry name" value="Acyl-CoA N-acyltransferases (Nat)"/>
    <property type="match status" value="1"/>
</dbReference>
<evidence type="ECO:0000313" key="4">
    <source>
        <dbReference type="EMBL" id="TWG14118.1"/>
    </source>
</evidence>
<dbReference type="GO" id="GO:0016747">
    <property type="term" value="F:acyltransferase activity, transferring groups other than amino-acyl groups"/>
    <property type="evidence" value="ECO:0007669"/>
    <property type="project" value="InterPro"/>
</dbReference>
<reference evidence="4 5" key="1">
    <citation type="submission" date="2019-06" db="EMBL/GenBank/DDBJ databases">
        <title>Sequencing the genomes of 1000 actinobacteria strains.</title>
        <authorList>
            <person name="Klenk H.-P."/>
        </authorList>
    </citation>
    <scope>NUCLEOTIDE SEQUENCE [LARGE SCALE GENOMIC DNA]</scope>
    <source>
        <strain evidence="4 5">DSM 43866</strain>
    </source>
</reference>
<dbReference type="Gene3D" id="3.40.630.30">
    <property type="match status" value="1"/>
</dbReference>
<dbReference type="EMBL" id="VIWY01000004">
    <property type="protein sequence ID" value="TWG14118.1"/>
    <property type="molecule type" value="Genomic_DNA"/>
</dbReference>
<protein>
    <submittedName>
        <fullName evidence="4">FR47-like protein</fullName>
    </submittedName>
</protein>
<dbReference type="Proteomes" id="UP000320239">
    <property type="component" value="Unassembled WGS sequence"/>
</dbReference>
<gene>
    <name evidence="4" type="ORF">FHX34_104417</name>
</gene>
<proteinExistence type="predicted"/>
<dbReference type="InterPro" id="IPR000182">
    <property type="entry name" value="GNAT_dom"/>
</dbReference>
<dbReference type="InterPro" id="IPR050680">
    <property type="entry name" value="YpeA/RimI_acetyltransf"/>
</dbReference>
<evidence type="ECO:0000256" key="1">
    <source>
        <dbReference type="ARBA" id="ARBA00022679"/>
    </source>
</evidence>
<keyword evidence="2" id="KW-0012">Acyltransferase</keyword>
<dbReference type="PROSITE" id="PS51186">
    <property type="entry name" value="GNAT"/>
    <property type="match status" value="1"/>
</dbReference>
<comment type="caution">
    <text evidence="4">The sequence shown here is derived from an EMBL/GenBank/DDBJ whole genome shotgun (WGS) entry which is preliminary data.</text>
</comment>
<evidence type="ECO:0000259" key="3">
    <source>
        <dbReference type="PROSITE" id="PS51186"/>
    </source>
</evidence>
<keyword evidence="1" id="KW-0808">Transferase</keyword>
<dbReference type="Pfam" id="PF08445">
    <property type="entry name" value="FR47"/>
    <property type="match status" value="1"/>
</dbReference>
<organism evidence="4 5">
    <name type="scientific">Actinoplanes teichomyceticus</name>
    <dbReference type="NCBI Taxonomy" id="1867"/>
    <lineage>
        <taxon>Bacteria</taxon>
        <taxon>Bacillati</taxon>
        <taxon>Actinomycetota</taxon>
        <taxon>Actinomycetes</taxon>
        <taxon>Micromonosporales</taxon>
        <taxon>Micromonosporaceae</taxon>
        <taxon>Actinoplanes</taxon>
    </lineage>
</organism>
<keyword evidence="5" id="KW-1185">Reference proteome</keyword>